<reference evidence="1 2" key="1">
    <citation type="journal article" date="2012" name="Genome Biol.">
        <title>Genome and low-iron response of an oceanic diatom adapted to chronic iron limitation.</title>
        <authorList>
            <person name="Lommer M."/>
            <person name="Specht M."/>
            <person name="Roy A.S."/>
            <person name="Kraemer L."/>
            <person name="Andreson R."/>
            <person name="Gutowska M.A."/>
            <person name="Wolf J."/>
            <person name="Bergner S.V."/>
            <person name="Schilhabel M.B."/>
            <person name="Klostermeier U.C."/>
            <person name="Beiko R.G."/>
            <person name="Rosenstiel P."/>
            <person name="Hippler M."/>
            <person name="Laroche J."/>
        </authorList>
    </citation>
    <scope>NUCLEOTIDE SEQUENCE [LARGE SCALE GENOMIC DNA]</scope>
    <source>
        <strain evidence="1 2">CCMP1005</strain>
    </source>
</reference>
<sequence>LGARDVSGQRSRDLRFHATHAGIDCETEVGIPQKRQAIGSRNSLFNFIQEHVVVYPSITHASEINSPRRARERGAEEYDAVVYTHISVDRAKVLLRREGERDLVQAQGAWARSPWIAVGNLAYPTAEPRSGISKCRPERRPLVLDSSRTMTRTCSRVPRNTATDRLLRLSTRAARQDEIVPFPVPKRTRDEPHEPILFMTQIAGSQQGRQPPLGLLVSEGTISITFKGGVMGPLTGRPNVLADVVARSRPGSRA</sequence>
<accession>K0RRH9</accession>
<evidence type="ECO:0000313" key="2">
    <source>
        <dbReference type="Proteomes" id="UP000266841"/>
    </source>
</evidence>
<evidence type="ECO:0000313" key="1">
    <source>
        <dbReference type="EMBL" id="EJK56423.1"/>
    </source>
</evidence>
<dbReference type="AlphaFoldDB" id="K0RRH9"/>
<dbReference type="EMBL" id="AGNL01031446">
    <property type="protein sequence ID" value="EJK56423.1"/>
    <property type="molecule type" value="Genomic_DNA"/>
</dbReference>
<dbReference type="Proteomes" id="UP000266841">
    <property type="component" value="Unassembled WGS sequence"/>
</dbReference>
<proteinExistence type="predicted"/>
<keyword evidence="2" id="KW-1185">Reference proteome</keyword>
<gene>
    <name evidence="1" type="ORF">THAOC_23688</name>
</gene>
<comment type="caution">
    <text evidence="1">The sequence shown here is derived from an EMBL/GenBank/DDBJ whole genome shotgun (WGS) entry which is preliminary data.</text>
</comment>
<organism evidence="1 2">
    <name type="scientific">Thalassiosira oceanica</name>
    <name type="common">Marine diatom</name>
    <dbReference type="NCBI Taxonomy" id="159749"/>
    <lineage>
        <taxon>Eukaryota</taxon>
        <taxon>Sar</taxon>
        <taxon>Stramenopiles</taxon>
        <taxon>Ochrophyta</taxon>
        <taxon>Bacillariophyta</taxon>
        <taxon>Coscinodiscophyceae</taxon>
        <taxon>Thalassiosirophycidae</taxon>
        <taxon>Thalassiosirales</taxon>
        <taxon>Thalassiosiraceae</taxon>
        <taxon>Thalassiosira</taxon>
    </lineage>
</organism>
<feature type="non-terminal residue" evidence="1">
    <location>
        <position position="1"/>
    </location>
</feature>
<name>K0RRH9_THAOC</name>
<protein>
    <submittedName>
        <fullName evidence="1">Uncharacterized protein</fullName>
    </submittedName>
</protein>